<comment type="subcellular location">
    <subcellularLocation>
        <location evidence="1">Cell envelope</location>
    </subcellularLocation>
</comment>
<evidence type="ECO:0000313" key="6">
    <source>
        <dbReference type="EMBL" id="SEU45616.1"/>
    </source>
</evidence>
<feature type="signal peptide" evidence="4">
    <location>
        <begin position="1"/>
        <end position="20"/>
    </location>
</feature>
<dbReference type="InterPro" id="IPR028082">
    <property type="entry name" value="Peripla_BP_I"/>
</dbReference>
<evidence type="ECO:0000313" key="7">
    <source>
        <dbReference type="Proteomes" id="UP000199361"/>
    </source>
</evidence>
<accession>A0A1I0LV37</accession>
<organism evidence="6 7">
    <name type="scientific">Nonomuraea wenchangensis</name>
    <dbReference type="NCBI Taxonomy" id="568860"/>
    <lineage>
        <taxon>Bacteria</taxon>
        <taxon>Bacillati</taxon>
        <taxon>Actinomycetota</taxon>
        <taxon>Actinomycetes</taxon>
        <taxon>Streptosporangiales</taxon>
        <taxon>Streptosporangiaceae</taxon>
        <taxon>Nonomuraea</taxon>
    </lineage>
</organism>
<name>A0A1I0LV37_9ACTN</name>
<dbReference type="AlphaFoldDB" id="A0A1I0LV37"/>
<dbReference type="PROSITE" id="PS51257">
    <property type="entry name" value="PROKAR_LIPOPROTEIN"/>
    <property type="match status" value="1"/>
</dbReference>
<dbReference type="STRING" id="568860.SAMN05421811_12575"/>
<comment type="similarity">
    <text evidence="2">Belongs to the bacterial solute-binding protein 2 family.</text>
</comment>
<dbReference type="OrthoDB" id="9813037at2"/>
<dbReference type="GO" id="GO:0030246">
    <property type="term" value="F:carbohydrate binding"/>
    <property type="evidence" value="ECO:0007669"/>
    <property type="project" value="UniProtKB-ARBA"/>
</dbReference>
<dbReference type="InterPro" id="IPR025997">
    <property type="entry name" value="SBP_2_dom"/>
</dbReference>
<sequence>MFKRISALVLAGLTALSVTACGGGDGTTSAGTGGGGDDTITMGFAQVGAESGWRTANTKSVQESAKSAGITLKFSDAQQKQENQIKAIRSYIQQKVDVIAFSPVVESGWDPVLNEAKNAKIPVILTDRAVDSKDTSLYKTFLGSDFVEEGKKAGQWLVDEYKDSKDTVNIVELQGTTGSAPANDRKSGFQEVIGADPKFKIIASQTGDFTRAKGKEVMEAFLKSNPDIDVLYAHNDDMGLGAIEAIEGAGKVPGKDIKIITVDAVKDGMQALADGKINFIVECSPLLGPQLMDLAKKVVKGEEVPARVVTEETTFTQEQAKQVLSSRQY</sequence>
<keyword evidence="6" id="KW-0762">Sugar transport</keyword>
<evidence type="ECO:0000256" key="2">
    <source>
        <dbReference type="ARBA" id="ARBA00007639"/>
    </source>
</evidence>
<evidence type="ECO:0000256" key="4">
    <source>
        <dbReference type="SAM" id="SignalP"/>
    </source>
</evidence>
<evidence type="ECO:0000259" key="5">
    <source>
        <dbReference type="Pfam" id="PF13407"/>
    </source>
</evidence>
<dbReference type="RefSeq" id="WP_091093698.1">
    <property type="nucleotide sequence ID" value="NZ_FOHX01000025.1"/>
</dbReference>
<feature type="chain" id="PRO_5038697196" evidence="4">
    <location>
        <begin position="21"/>
        <end position="329"/>
    </location>
</feature>
<reference evidence="6 7" key="1">
    <citation type="submission" date="2016-10" db="EMBL/GenBank/DDBJ databases">
        <authorList>
            <person name="de Groot N.N."/>
        </authorList>
    </citation>
    <scope>NUCLEOTIDE SEQUENCE [LARGE SCALE GENOMIC DNA]</scope>
    <source>
        <strain evidence="6 7">CGMCC 4.5598</strain>
    </source>
</reference>
<gene>
    <name evidence="6" type="ORF">SAMN05421811_12575</name>
</gene>
<protein>
    <submittedName>
        <fullName evidence="6">Simple sugar transport system substrate-binding protein</fullName>
    </submittedName>
</protein>
<dbReference type="PANTHER" id="PTHR46847:SF3">
    <property type="entry name" value="GALACTOFURANOSE-BINDING PROTEIN YTFQ"/>
    <property type="match status" value="1"/>
</dbReference>
<keyword evidence="6" id="KW-0813">Transport</keyword>
<dbReference type="Gene3D" id="3.40.50.2300">
    <property type="match status" value="2"/>
</dbReference>
<evidence type="ECO:0000256" key="3">
    <source>
        <dbReference type="ARBA" id="ARBA00022729"/>
    </source>
</evidence>
<keyword evidence="7" id="KW-1185">Reference proteome</keyword>
<proteinExistence type="inferred from homology"/>
<feature type="domain" description="Periplasmic binding protein" evidence="5">
    <location>
        <begin position="48"/>
        <end position="303"/>
    </location>
</feature>
<dbReference type="EMBL" id="FOHX01000025">
    <property type="protein sequence ID" value="SEU45616.1"/>
    <property type="molecule type" value="Genomic_DNA"/>
</dbReference>
<keyword evidence="3 4" id="KW-0732">Signal</keyword>
<dbReference type="Pfam" id="PF13407">
    <property type="entry name" value="Peripla_BP_4"/>
    <property type="match status" value="1"/>
</dbReference>
<dbReference type="GO" id="GO:0030313">
    <property type="term" value="C:cell envelope"/>
    <property type="evidence" value="ECO:0007669"/>
    <property type="project" value="UniProtKB-SubCell"/>
</dbReference>
<dbReference type="Proteomes" id="UP000199361">
    <property type="component" value="Unassembled WGS sequence"/>
</dbReference>
<dbReference type="SUPFAM" id="SSF53822">
    <property type="entry name" value="Periplasmic binding protein-like I"/>
    <property type="match status" value="1"/>
</dbReference>
<evidence type="ECO:0000256" key="1">
    <source>
        <dbReference type="ARBA" id="ARBA00004196"/>
    </source>
</evidence>
<dbReference type="CDD" id="cd06309">
    <property type="entry name" value="PBP1_galactofuranose_YtfQ-like"/>
    <property type="match status" value="1"/>
</dbReference>
<dbReference type="PANTHER" id="PTHR46847">
    <property type="entry name" value="D-ALLOSE-BINDING PERIPLASMIC PROTEIN-RELATED"/>
    <property type="match status" value="1"/>
</dbReference>